<organism evidence="2 3">
    <name type="scientific">Leucobacter exalbidus</name>
    <dbReference type="NCBI Taxonomy" id="662960"/>
    <lineage>
        <taxon>Bacteria</taxon>
        <taxon>Bacillati</taxon>
        <taxon>Actinomycetota</taxon>
        <taxon>Actinomycetes</taxon>
        <taxon>Micrococcales</taxon>
        <taxon>Microbacteriaceae</taxon>
        <taxon>Leucobacter</taxon>
    </lineage>
</organism>
<keyword evidence="1" id="KW-1133">Transmembrane helix</keyword>
<feature type="transmembrane region" description="Helical" evidence="1">
    <location>
        <begin position="20"/>
        <end position="43"/>
    </location>
</feature>
<gene>
    <name evidence="2" type="ORF">JOF28_001800</name>
</gene>
<sequence length="286" mass="30000">MTYPNPPQGAQRSTTTRTVILIATSVVGGLALLGSMGSAIAGIRAEQAFELAPPLEEQYSSEPAETTLYADVAGATEIEIAASAANFKLVYGDVPEAQLKIRGTWEGGNDGSDGWILERNDSTLVVEREGQLSTQAQKVTLTLPRELGEQRAASLDVQLATGAFEGSGSFDELSLSVAVGELKFTGDAAELNVGVKVGEATVEVADVTEASVEVTTGNGRVTLTGEAPSNVELSAQMGSLTVQLPRTKYLVDTRGVVGEIDNRLATSEKSERRVDVEARAADVTIK</sequence>
<comment type="caution">
    <text evidence="2">The sequence shown here is derived from an EMBL/GenBank/DDBJ whole genome shotgun (WGS) entry which is preliminary data.</text>
</comment>
<protein>
    <recommendedName>
        <fullName evidence="4">Adhesin domain-containing protein</fullName>
    </recommendedName>
</protein>
<evidence type="ECO:0000313" key="2">
    <source>
        <dbReference type="EMBL" id="MBP1326568.1"/>
    </source>
</evidence>
<keyword evidence="3" id="KW-1185">Reference proteome</keyword>
<accession>A0A940T468</accession>
<name>A0A940T468_9MICO</name>
<keyword evidence="1" id="KW-0812">Transmembrane</keyword>
<evidence type="ECO:0000313" key="3">
    <source>
        <dbReference type="Proteomes" id="UP000675163"/>
    </source>
</evidence>
<dbReference type="Proteomes" id="UP000675163">
    <property type="component" value="Unassembled WGS sequence"/>
</dbReference>
<evidence type="ECO:0008006" key="4">
    <source>
        <dbReference type="Google" id="ProtNLM"/>
    </source>
</evidence>
<proteinExistence type="predicted"/>
<reference evidence="2" key="1">
    <citation type="submission" date="2021-02" db="EMBL/GenBank/DDBJ databases">
        <title>Sequencing the genomes of 1000 actinobacteria strains.</title>
        <authorList>
            <person name="Klenk H.-P."/>
        </authorList>
    </citation>
    <scope>NUCLEOTIDE SEQUENCE</scope>
    <source>
        <strain evidence="2">DSM 22850</strain>
    </source>
</reference>
<dbReference type="RefSeq" id="WP_209705451.1">
    <property type="nucleotide sequence ID" value="NZ_JAFIDA010000001.1"/>
</dbReference>
<dbReference type="EMBL" id="JAFIDA010000001">
    <property type="protein sequence ID" value="MBP1326568.1"/>
    <property type="molecule type" value="Genomic_DNA"/>
</dbReference>
<keyword evidence="1" id="KW-0472">Membrane</keyword>
<evidence type="ECO:0000256" key="1">
    <source>
        <dbReference type="SAM" id="Phobius"/>
    </source>
</evidence>
<dbReference type="AlphaFoldDB" id="A0A940T468"/>